<reference evidence="9 10" key="1">
    <citation type="submission" date="2016-11" db="EMBL/GenBank/DDBJ databases">
        <authorList>
            <person name="Jaros S."/>
            <person name="Januszkiewicz K."/>
            <person name="Wedrychowicz H."/>
        </authorList>
    </citation>
    <scope>NUCLEOTIDE SEQUENCE [LARGE SCALE GENOMIC DNA]</scope>
    <source>
        <strain evidence="9 10">DSM 29431</strain>
    </source>
</reference>
<keyword evidence="2" id="KW-0813">Transport</keyword>
<protein>
    <submittedName>
        <fullName evidence="9">Flagellum-specific ATP synthase</fullName>
    </submittedName>
</protein>
<dbReference type="OrthoDB" id="9801639at2"/>
<sequence>MQNAALKHLLDRVSEIPQSRAFGRVQSVDGHLIRIAGLEDRVQLGDRLRLFRRVAGALDGEVLRIDTETITMLPDKAADQVSLSDQVISLGRAPISPCEDWLGRILDPFGSPLDDGPLPVGDRALDVVCDPPPALARKPFGGRLETGFHIFNTMLPIARGQRIGIFAGSGVGKSSLLADLMKSVEADVVVLALVGERGREVRHFTEMVLGMDGLARSVVVAATADAPPTVRCRCALTAMRVAEYFRDEGRHVLLVIDSITRFAEAHREVAISAGEFPSLRGFPASTPAKIAGLVERSGTGRVGGGDITSIFSVLVAGSDMNEPVADMLRGILDGHIILDRALAEQGHFPAVDLLASVSRSLTDVASDAENEVITKARALAARYAESSPLIRTGLYEVGSDPEIDQSVAFHTLFQDFLKGKTDAGVAGSFQKLSLLLRRCGALGQSMTADPSLALDPIRASGSGALLTTKE</sequence>
<keyword evidence="10" id="KW-1185">Reference proteome</keyword>
<evidence type="ECO:0000313" key="9">
    <source>
        <dbReference type="EMBL" id="SHH63965.1"/>
    </source>
</evidence>
<dbReference type="EMBL" id="FQXC01000003">
    <property type="protein sequence ID" value="SHH63965.1"/>
    <property type="molecule type" value="Genomic_DNA"/>
</dbReference>
<evidence type="ECO:0000256" key="2">
    <source>
        <dbReference type="ARBA" id="ARBA00022448"/>
    </source>
</evidence>
<keyword evidence="6" id="KW-0653">Protein transport</keyword>
<organism evidence="9 10">
    <name type="scientific">Marivita hallyeonensis</name>
    <dbReference type="NCBI Taxonomy" id="996342"/>
    <lineage>
        <taxon>Bacteria</taxon>
        <taxon>Pseudomonadati</taxon>
        <taxon>Pseudomonadota</taxon>
        <taxon>Alphaproteobacteria</taxon>
        <taxon>Rhodobacterales</taxon>
        <taxon>Roseobacteraceae</taxon>
        <taxon>Marivita</taxon>
    </lineage>
</organism>
<dbReference type="Proteomes" id="UP000184221">
    <property type="component" value="Unassembled WGS sequence"/>
</dbReference>
<dbReference type="PROSITE" id="PS50206">
    <property type="entry name" value="RHODANESE_3"/>
    <property type="match status" value="1"/>
</dbReference>
<keyword evidence="7" id="KW-1278">Translocase</keyword>
<dbReference type="InterPro" id="IPR050053">
    <property type="entry name" value="ATPase_alpha/beta_chains"/>
</dbReference>
<accession>A0A1M5ULT4</accession>
<dbReference type="GO" id="GO:0030257">
    <property type="term" value="C:type III protein secretion system complex"/>
    <property type="evidence" value="ECO:0007669"/>
    <property type="project" value="InterPro"/>
</dbReference>
<dbReference type="Pfam" id="PF00006">
    <property type="entry name" value="ATP-synt_ab"/>
    <property type="match status" value="1"/>
</dbReference>
<dbReference type="Gene3D" id="3.40.50.12240">
    <property type="match status" value="1"/>
</dbReference>
<evidence type="ECO:0000256" key="1">
    <source>
        <dbReference type="ARBA" id="ARBA00004496"/>
    </source>
</evidence>
<dbReference type="PANTHER" id="PTHR15184:SF9">
    <property type="entry name" value="SPI-1 TYPE 3 SECRETION SYSTEM ATPASE"/>
    <property type="match status" value="1"/>
</dbReference>
<dbReference type="Pfam" id="PF18269">
    <property type="entry name" value="T3SS_ATPase_C"/>
    <property type="match status" value="1"/>
</dbReference>
<comment type="subcellular location">
    <subcellularLocation>
        <location evidence="1">Cytoplasm</location>
    </subcellularLocation>
</comment>
<keyword evidence="3" id="KW-0963">Cytoplasm</keyword>
<dbReference type="InterPro" id="IPR005714">
    <property type="entry name" value="ATPase_T3SS_FliI/YscN"/>
</dbReference>
<keyword evidence="5" id="KW-0067">ATP-binding</keyword>
<dbReference type="InterPro" id="IPR000194">
    <property type="entry name" value="ATPase_F1/V1/A1_a/bsu_nucl-bd"/>
</dbReference>
<gene>
    <name evidence="9" type="ORF">SAMN05443551_2703</name>
</gene>
<dbReference type="AlphaFoldDB" id="A0A1M5ULT4"/>
<evidence type="ECO:0000256" key="5">
    <source>
        <dbReference type="ARBA" id="ARBA00022840"/>
    </source>
</evidence>
<evidence type="ECO:0000256" key="4">
    <source>
        <dbReference type="ARBA" id="ARBA00022741"/>
    </source>
</evidence>
<dbReference type="InterPro" id="IPR003593">
    <property type="entry name" value="AAA+_ATPase"/>
</dbReference>
<dbReference type="InterPro" id="IPR027417">
    <property type="entry name" value="P-loop_NTPase"/>
</dbReference>
<dbReference type="STRING" id="996342.SAMN05443551_2703"/>
<dbReference type="GO" id="GO:0016887">
    <property type="term" value="F:ATP hydrolysis activity"/>
    <property type="evidence" value="ECO:0007669"/>
    <property type="project" value="InterPro"/>
</dbReference>
<dbReference type="GO" id="GO:0005524">
    <property type="term" value="F:ATP binding"/>
    <property type="evidence" value="ECO:0007669"/>
    <property type="project" value="UniProtKB-KW"/>
</dbReference>
<dbReference type="GO" id="GO:0046933">
    <property type="term" value="F:proton-transporting ATP synthase activity, rotational mechanism"/>
    <property type="evidence" value="ECO:0007669"/>
    <property type="project" value="TreeGrafter"/>
</dbReference>
<evidence type="ECO:0000256" key="3">
    <source>
        <dbReference type="ARBA" id="ARBA00022490"/>
    </source>
</evidence>
<dbReference type="GO" id="GO:0030254">
    <property type="term" value="P:protein secretion by the type III secretion system"/>
    <property type="evidence" value="ECO:0007669"/>
    <property type="project" value="InterPro"/>
</dbReference>
<dbReference type="InterPro" id="IPR040627">
    <property type="entry name" value="T3SS_ATPase_C"/>
</dbReference>
<dbReference type="GO" id="GO:0005737">
    <property type="term" value="C:cytoplasm"/>
    <property type="evidence" value="ECO:0007669"/>
    <property type="project" value="UniProtKB-SubCell"/>
</dbReference>
<evidence type="ECO:0000259" key="8">
    <source>
        <dbReference type="PROSITE" id="PS50206"/>
    </source>
</evidence>
<dbReference type="SMART" id="SM00382">
    <property type="entry name" value="AAA"/>
    <property type="match status" value="1"/>
</dbReference>
<proteinExistence type="predicted"/>
<feature type="domain" description="Rhodanese" evidence="8">
    <location>
        <begin position="232"/>
        <end position="271"/>
    </location>
</feature>
<dbReference type="NCBIfam" id="TIGR01026">
    <property type="entry name" value="fliI_yscN"/>
    <property type="match status" value="1"/>
</dbReference>
<keyword evidence="4" id="KW-0547">Nucleotide-binding</keyword>
<dbReference type="InterPro" id="IPR001763">
    <property type="entry name" value="Rhodanese-like_dom"/>
</dbReference>
<evidence type="ECO:0000256" key="7">
    <source>
        <dbReference type="ARBA" id="ARBA00022967"/>
    </source>
</evidence>
<evidence type="ECO:0000256" key="6">
    <source>
        <dbReference type="ARBA" id="ARBA00022927"/>
    </source>
</evidence>
<name>A0A1M5ULT4_9RHOB</name>
<dbReference type="RefSeq" id="WP_072778177.1">
    <property type="nucleotide sequence ID" value="NZ_FQXC01000003.1"/>
</dbReference>
<dbReference type="SUPFAM" id="SSF52540">
    <property type="entry name" value="P-loop containing nucleoside triphosphate hydrolases"/>
    <property type="match status" value="1"/>
</dbReference>
<evidence type="ECO:0000313" key="10">
    <source>
        <dbReference type="Proteomes" id="UP000184221"/>
    </source>
</evidence>
<dbReference type="PANTHER" id="PTHR15184">
    <property type="entry name" value="ATP SYNTHASE"/>
    <property type="match status" value="1"/>
</dbReference>